<dbReference type="PROSITE" id="PS51257">
    <property type="entry name" value="PROKAR_LIPOPROTEIN"/>
    <property type="match status" value="1"/>
</dbReference>
<proteinExistence type="predicted"/>
<keyword evidence="1" id="KW-0732">Signal</keyword>
<reference evidence="2 3" key="1">
    <citation type="submission" date="2020-07" db="EMBL/GenBank/DDBJ databases">
        <title>Transfer of Campylobacter canadensis to the novel genus Avispirillum gen. nov., that also includes two novel species recovered from migratory waterfowl: Avispirillum anseris sp. nov. and Avispirillum brantae sp. nov.</title>
        <authorList>
            <person name="Miller W.G."/>
            <person name="Chapman M.H."/>
            <person name="Yee E."/>
            <person name="Inglis G.D."/>
        </authorList>
    </citation>
    <scope>NUCLEOTIDE SEQUENCE [LARGE SCALE GENOMIC DNA]</scope>
    <source>
        <strain evidence="2 3">L283</strain>
    </source>
</reference>
<evidence type="ECO:0008006" key="4">
    <source>
        <dbReference type="Google" id="ProtNLM"/>
    </source>
</evidence>
<keyword evidence="3" id="KW-1185">Reference proteome</keyword>
<comment type="caution">
    <text evidence="2">The sequence shown here is derived from an EMBL/GenBank/DDBJ whole genome shotgun (WGS) entry which is preliminary data.</text>
</comment>
<name>A0ABS7WT33_9BACT</name>
<accession>A0ABS7WT33</accession>
<sequence length="158" mass="18494">MKKIVLLLITCIYLFSYSCNSPEAFEQFKQDSIKVLSYSLNSLDLEIYTRIFKPNIPILIEEDATKSICYIGYKYVMLSKEEALAYSIIGKNQDYYFKNYIQDYLRSDSKIEETHTLFKELAKIIPNSIYIASSNSQKIDFLGLAEFAKLLFEDNKYF</sequence>
<dbReference type="EMBL" id="JACGBB010000019">
    <property type="protein sequence ID" value="MBZ7987917.1"/>
    <property type="molecule type" value="Genomic_DNA"/>
</dbReference>
<protein>
    <recommendedName>
        <fullName evidence="4">Lipoprotein</fullName>
    </recommendedName>
</protein>
<gene>
    <name evidence="2" type="ORF">AVCANL283_07395</name>
</gene>
<dbReference type="Proteomes" id="UP000786183">
    <property type="component" value="Unassembled WGS sequence"/>
</dbReference>
<evidence type="ECO:0000256" key="1">
    <source>
        <dbReference type="SAM" id="SignalP"/>
    </source>
</evidence>
<dbReference type="RefSeq" id="WP_172232843.1">
    <property type="nucleotide sequence ID" value="NZ_CP035946.1"/>
</dbReference>
<feature type="chain" id="PRO_5045482904" description="Lipoprotein" evidence="1">
    <location>
        <begin position="22"/>
        <end position="158"/>
    </location>
</feature>
<evidence type="ECO:0000313" key="3">
    <source>
        <dbReference type="Proteomes" id="UP000786183"/>
    </source>
</evidence>
<organism evidence="2 3">
    <name type="scientific">Campylobacter canadensis</name>
    <dbReference type="NCBI Taxonomy" id="449520"/>
    <lineage>
        <taxon>Bacteria</taxon>
        <taxon>Pseudomonadati</taxon>
        <taxon>Campylobacterota</taxon>
        <taxon>Epsilonproteobacteria</taxon>
        <taxon>Campylobacterales</taxon>
        <taxon>Campylobacteraceae</taxon>
        <taxon>Campylobacter</taxon>
    </lineage>
</organism>
<evidence type="ECO:0000313" key="2">
    <source>
        <dbReference type="EMBL" id="MBZ7987917.1"/>
    </source>
</evidence>
<feature type="signal peptide" evidence="1">
    <location>
        <begin position="1"/>
        <end position="21"/>
    </location>
</feature>